<evidence type="ECO:0000313" key="3">
    <source>
        <dbReference type="Proteomes" id="UP000636458"/>
    </source>
</evidence>
<evidence type="ECO:0000313" key="2">
    <source>
        <dbReference type="EMBL" id="MBK4348269.1"/>
    </source>
</evidence>
<sequence>MSFELQDAVRRSEIVAYYQPQIDLETGEIVGVEALSRWRHPTLGLLTPESFIPDAEANGTINDIGGFMLDDGCRCAAAWRRDGYDVEVAINVSAVQLASDEFFDRVTANLAALSLGPQSITVEITESRAIADPADAAIRLAALRARGVDVSIDDFGTGHSSIEQMLGLPANEVKIDKSIVHRRTDDGDTVMRDLIEIAHEHGLRVVAEGIETVDHLLRARDMGCDRAQGFFLGRPAPETEITQMLAVAGHAI</sequence>
<dbReference type="InterPro" id="IPR035919">
    <property type="entry name" value="EAL_sf"/>
</dbReference>
<dbReference type="InterPro" id="IPR050706">
    <property type="entry name" value="Cyclic-di-GMP_PDE-like"/>
</dbReference>
<feature type="domain" description="EAL" evidence="1">
    <location>
        <begin position="1"/>
        <end position="249"/>
    </location>
</feature>
<organism evidence="2 3">
    <name type="scientific">Lacisediminihabitans changchengi</name>
    <dbReference type="NCBI Taxonomy" id="2787634"/>
    <lineage>
        <taxon>Bacteria</taxon>
        <taxon>Bacillati</taxon>
        <taxon>Actinomycetota</taxon>
        <taxon>Actinomycetes</taxon>
        <taxon>Micrococcales</taxon>
        <taxon>Microbacteriaceae</taxon>
        <taxon>Lacisediminihabitans</taxon>
    </lineage>
</organism>
<dbReference type="Pfam" id="PF00563">
    <property type="entry name" value="EAL"/>
    <property type="match status" value="1"/>
</dbReference>
<dbReference type="PANTHER" id="PTHR33121">
    <property type="entry name" value="CYCLIC DI-GMP PHOSPHODIESTERASE PDEF"/>
    <property type="match status" value="1"/>
</dbReference>
<dbReference type="SMART" id="SM00052">
    <property type="entry name" value="EAL"/>
    <property type="match status" value="1"/>
</dbReference>
<accession>A0A934SUH0</accession>
<dbReference type="AlphaFoldDB" id="A0A934SUH0"/>
<dbReference type="RefSeq" id="WP_200556491.1">
    <property type="nucleotide sequence ID" value="NZ_JAEPES010000004.1"/>
</dbReference>
<dbReference type="SUPFAM" id="SSF141868">
    <property type="entry name" value="EAL domain-like"/>
    <property type="match status" value="1"/>
</dbReference>
<dbReference type="CDD" id="cd01948">
    <property type="entry name" value="EAL"/>
    <property type="match status" value="1"/>
</dbReference>
<proteinExistence type="predicted"/>
<comment type="caution">
    <text evidence="2">The sequence shown here is derived from an EMBL/GenBank/DDBJ whole genome shotgun (WGS) entry which is preliminary data.</text>
</comment>
<dbReference type="PANTHER" id="PTHR33121:SF71">
    <property type="entry name" value="OXYGEN SENSOR PROTEIN DOSP"/>
    <property type="match status" value="1"/>
</dbReference>
<dbReference type="Gene3D" id="3.20.20.450">
    <property type="entry name" value="EAL domain"/>
    <property type="match status" value="1"/>
</dbReference>
<reference evidence="2" key="1">
    <citation type="submission" date="2021-01" db="EMBL/GenBank/DDBJ databases">
        <title>Lacisediminihabitans sp. nov. strain G11-30, isolated from Antarctic Soil.</title>
        <authorList>
            <person name="Li J."/>
        </authorList>
    </citation>
    <scope>NUCLEOTIDE SEQUENCE</scope>
    <source>
        <strain evidence="2">G11-30</strain>
    </source>
</reference>
<dbReference type="EMBL" id="JAEPES010000004">
    <property type="protein sequence ID" value="MBK4348269.1"/>
    <property type="molecule type" value="Genomic_DNA"/>
</dbReference>
<keyword evidence="3" id="KW-1185">Reference proteome</keyword>
<evidence type="ECO:0000259" key="1">
    <source>
        <dbReference type="PROSITE" id="PS50883"/>
    </source>
</evidence>
<dbReference type="InterPro" id="IPR001633">
    <property type="entry name" value="EAL_dom"/>
</dbReference>
<protein>
    <submittedName>
        <fullName evidence="2">EAL domain-containing protein</fullName>
    </submittedName>
</protein>
<dbReference type="GO" id="GO:0071111">
    <property type="term" value="F:cyclic-guanylate-specific phosphodiesterase activity"/>
    <property type="evidence" value="ECO:0007669"/>
    <property type="project" value="InterPro"/>
</dbReference>
<dbReference type="Proteomes" id="UP000636458">
    <property type="component" value="Unassembled WGS sequence"/>
</dbReference>
<gene>
    <name evidence="2" type="ORF">IV501_11550</name>
</gene>
<name>A0A934SUH0_9MICO</name>
<dbReference type="PROSITE" id="PS50883">
    <property type="entry name" value="EAL"/>
    <property type="match status" value="1"/>
</dbReference>